<evidence type="ECO:0008006" key="5">
    <source>
        <dbReference type="Google" id="ProtNLM"/>
    </source>
</evidence>
<accession>A0A1Y2D517</accession>
<evidence type="ECO:0000313" key="3">
    <source>
        <dbReference type="EMBL" id="ORY54409.1"/>
    </source>
</evidence>
<organism evidence="3 4">
    <name type="scientific">Neocallimastix californiae</name>
    <dbReference type="NCBI Taxonomy" id="1754190"/>
    <lineage>
        <taxon>Eukaryota</taxon>
        <taxon>Fungi</taxon>
        <taxon>Fungi incertae sedis</taxon>
        <taxon>Chytridiomycota</taxon>
        <taxon>Chytridiomycota incertae sedis</taxon>
        <taxon>Neocallimastigomycetes</taxon>
        <taxon>Neocallimastigales</taxon>
        <taxon>Neocallimastigaceae</taxon>
        <taxon>Neocallimastix</taxon>
    </lineage>
</organism>
<evidence type="ECO:0000256" key="2">
    <source>
        <dbReference type="SAM" id="MobiDB-lite"/>
    </source>
</evidence>
<dbReference type="EMBL" id="MCOG01000085">
    <property type="protein sequence ID" value="ORY54409.1"/>
    <property type="molecule type" value="Genomic_DNA"/>
</dbReference>
<proteinExistence type="predicted"/>
<dbReference type="InterPro" id="IPR042065">
    <property type="entry name" value="E3_ELL-like"/>
</dbReference>
<dbReference type="AlphaFoldDB" id="A0A1Y2D517"/>
<dbReference type="InterPro" id="IPR036390">
    <property type="entry name" value="WH_DNA-bd_sf"/>
</dbReference>
<reference evidence="3 4" key="1">
    <citation type="submission" date="2016-08" db="EMBL/GenBank/DDBJ databases">
        <title>A Parts List for Fungal Cellulosomes Revealed by Comparative Genomics.</title>
        <authorList>
            <consortium name="DOE Joint Genome Institute"/>
            <person name="Haitjema C.H."/>
            <person name="Gilmore S.P."/>
            <person name="Henske J.K."/>
            <person name="Solomon K.V."/>
            <person name="De Groot R."/>
            <person name="Kuo A."/>
            <person name="Mondo S.J."/>
            <person name="Salamov A.A."/>
            <person name="Labutti K."/>
            <person name="Zhao Z."/>
            <person name="Chiniquy J."/>
            <person name="Barry K."/>
            <person name="Brewer H.M."/>
            <person name="Purvine S.O."/>
            <person name="Wright A.T."/>
            <person name="Boxma B."/>
            <person name="Van Alen T."/>
            <person name="Hackstein J.H."/>
            <person name="Baker S.E."/>
            <person name="Grigoriev I.V."/>
            <person name="O'Malley M.A."/>
        </authorList>
    </citation>
    <scope>NUCLEOTIDE SEQUENCE [LARGE SCALE GENOMIC DNA]</scope>
    <source>
        <strain evidence="3 4">G1</strain>
    </source>
</reference>
<feature type="coiled-coil region" evidence="1">
    <location>
        <begin position="527"/>
        <end position="554"/>
    </location>
</feature>
<feature type="compositionally biased region" description="Polar residues" evidence="2">
    <location>
        <begin position="294"/>
        <end position="306"/>
    </location>
</feature>
<name>A0A1Y2D517_9FUNG</name>
<feature type="region of interest" description="Disordered" evidence="2">
    <location>
        <begin position="367"/>
        <end position="436"/>
    </location>
</feature>
<dbReference type="SUPFAM" id="SSF46785">
    <property type="entry name" value="Winged helix' DNA-binding domain"/>
    <property type="match status" value="1"/>
</dbReference>
<dbReference type="OrthoDB" id="2162867at2759"/>
<dbReference type="STRING" id="1754190.A0A1Y2D517"/>
<feature type="region of interest" description="Disordered" evidence="2">
    <location>
        <begin position="294"/>
        <end position="330"/>
    </location>
</feature>
<dbReference type="Proteomes" id="UP000193920">
    <property type="component" value="Unassembled WGS sequence"/>
</dbReference>
<protein>
    <recommendedName>
        <fullName evidence="5">RNA polymerase II elongation factor ELL N-terminal domain-containing protein</fullName>
    </recommendedName>
</protein>
<feature type="coiled-coil region" evidence="1">
    <location>
        <begin position="464"/>
        <end position="491"/>
    </location>
</feature>
<comment type="caution">
    <text evidence="3">The sequence shown here is derived from an EMBL/GenBank/DDBJ whole genome shotgun (WGS) entry which is preliminary data.</text>
</comment>
<keyword evidence="1" id="KW-0175">Coiled coil</keyword>
<gene>
    <name evidence="3" type="ORF">LY90DRAFT_507594</name>
</gene>
<sequence length="555" mass="64587">MLLYEDVTYIIQPDTKHRRLVPLAALKVNDEFLELLESNTNNLTIQFGSTCKIVSNNQEFKFTMEKEENRVAVDYVRRNDIKSNSLEICGRLTHTLKMKKNMTQQLSDKIRNKYIETEKNNRTLKNKTRLYDGSKSKLRSNSPIQVTGGLDLRTRIVHMLAPKPMKLVNLSKMLKIKETEPELISILENISVKNVSNEYKLKPEIYKEVDLQTWHTWDHNQRNQAIENARNAFEDINLPPSAPEWSKLNQKKAINISAPVLPVNLNISDTNQRKVNPIASEKRAAKQIMSQIKNRNKRANTSTTKIPKTKRNDNIPIANHSVQQDEAQTEQKKNIEEINSLANNIIANHQEAPESDADKKPTILKRNPLTKANSGLKEMDRLANLPRIKKKSLSQMKKQMNEPNQNEKEEDINSLSAPPPQRKLNNKRKRVDSITNQNPKTKIHIIQNIEPLVISEPISTFTEYNNMIEKYNKHQQELQKLDKSMKDISESYNKRRRDLMKFDNTDLLERKLYTEFKEKAQELLIIKNQYNNIYNNLQKVKEKLEIAKENLINSI</sequence>
<dbReference type="Gene3D" id="1.10.10.2670">
    <property type="entry name" value="E3 ubiquitin-protein ligase"/>
    <property type="match status" value="1"/>
</dbReference>
<evidence type="ECO:0000256" key="1">
    <source>
        <dbReference type="SAM" id="Coils"/>
    </source>
</evidence>
<keyword evidence="4" id="KW-1185">Reference proteome</keyword>
<evidence type="ECO:0000313" key="4">
    <source>
        <dbReference type="Proteomes" id="UP000193920"/>
    </source>
</evidence>